<dbReference type="AlphaFoldDB" id="A0AAD1WHB1"/>
<sequence length="128" mass="14814">MSPPPITASDPIYRSDCLHSYHGRRHSHHSHHRAAGHHNIRANARPSPLRPSMPLGKLQPPFPIWPLFQPPYNDTPHCYYYVRRHRHRCAGAHCNAPSNGQRHSQYDCRHIRPPITIWPPSNILPMLP</sequence>
<name>A0AAD1WHB1_PELCU</name>
<keyword evidence="3" id="KW-1185">Reference proteome</keyword>
<evidence type="ECO:0000313" key="2">
    <source>
        <dbReference type="EMBL" id="CAH2306049.1"/>
    </source>
</evidence>
<organism evidence="2 3">
    <name type="scientific">Pelobates cultripes</name>
    <name type="common">Western spadefoot toad</name>
    <dbReference type="NCBI Taxonomy" id="61616"/>
    <lineage>
        <taxon>Eukaryota</taxon>
        <taxon>Metazoa</taxon>
        <taxon>Chordata</taxon>
        <taxon>Craniata</taxon>
        <taxon>Vertebrata</taxon>
        <taxon>Euteleostomi</taxon>
        <taxon>Amphibia</taxon>
        <taxon>Batrachia</taxon>
        <taxon>Anura</taxon>
        <taxon>Pelobatoidea</taxon>
        <taxon>Pelobatidae</taxon>
        <taxon>Pelobates</taxon>
    </lineage>
</organism>
<gene>
    <name evidence="2" type="ORF">PECUL_23A016503</name>
</gene>
<reference evidence="2" key="1">
    <citation type="submission" date="2022-03" db="EMBL/GenBank/DDBJ databases">
        <authorList>
            <person name="Alioto T."/>
            <person name="Alioto T."/>
            <person name="Gomez Garrido J."/>
        </authorList>
    </citation>
    <scope>NUCLEOTIDE SEQUENCE</scope>
</reference>
<evidence type="ECO:0000256" key="1">
    <source>
        <dbReference type="SAM" id="MobiDB-lite"/>
    </source>
</evidence>
<feature type="compositionally biased region" description="Basic residues" evidence="1">
    <location>
        <begin position="22"/>
        <end position="40"/>
    </location>
</feature>
<protein>
    <submittedName>
        <fullName evidence="2">Uncharacterized protein</fullName>
    </submittedName>
</protein>
<evidence type="ECO:0000313" key="3">
    <source>
        <dbReference type="Proteomes" id="UP001295444"/>
    </source>
</evidence>
<feature type="region of interest" description="Disordered" evidence="1">
    <location>
        <begin position="22"/>
        <end position="53"/>
    </location>
</feature>
<dbReference type="Proteomes" id="UP001295444">
    <property type="component" value="Chromosome 07"/>
</dbReference>
<proteinExistence type="predicted"/>
<dbReference type="EMBL" id="OW240918">
    <property type="protein sequence ID" value="CAH2306049.1"/>
    <property type="molecule type" value="Genomic_DNA"/>
</dbReference>
<accession>A0AAD1WHB1</accession>